<feature type="domain" description="Glycosyl transferase family 1" evidence="1">
    <location>
        <begin position="184"/>
        <end position="283"/>
    </location>
</feature>
<accession>W4VEW7</accession>
<dbReference type="eggNOG" id="COG0438">
    <property type="taxonomic scope" value="Bacteria"/>
</dbReference>
<dbReference type="AlphaFoldDB" id="W4VEW7"/>
<evidence type="ECO:0008006" key="5">
    <source>
        <dbReference type="Google" id="ProtNLM"/>
    </source>
</evidence>
<dbReference type="GO" id="GO:0016757">
    <property type="term" value="F:glycosyltransferase activity"/>
    <property type="evidence" value="ECO:0007669"/>
    <property type="project" value="InterPro"/>
</dbReference>
<dbReference type="PANTHER" id="PTHR45947:SF3">
    <property type="entry name" value="SULFOQUINOVOSYL TRANSFERASE SQD2"/>
    <property type="match status" value="1"/>
</dbReference>
<dbReference type="Proteomes" id="UP000019102">
    <property type="component" value="Unassembled WGS sequence"/>
</dbReference>
<comment type="caution">
    <text evidence="3">The sequence shown here is derived from an EMBL/GenBank/DDBJ whole genome shotgun (WGS) entry which is preliminary data.</text>
</comment>
<protein>
    <recommendedName>
        <fullName evidence="5">Glycosyltransferase</fullName>
    </recommendedName>
</protein>
<evidence type="ECO:0000259" key="1">
    <source>
        <dbReference type="Pfam" id="PF00534"/>
    </source>
</evidence>
<evidence type="ECO:0000313" key="4">
    <source>
        <dbReference type="Proteomes" id="UP000019102"/>
    </source>
</evidence>
<evidence type="ECO:0000313" key="3">
    <source>
        <dbReference type="EMBL" id="GAE91915.1"/>
    </source>
</evidence>
<dbReference type="EMBL" id="BAVS01000002">
    <property type="protein sequence ID" value="GAE91915.1"/>
    <property type="molecule type" value="Genomic_DNA"/>
</dbReference>
<dbReference type="InterPro" id="IPR050194">
    <property type="entry name" value="Glycosyltransferase_grp1"/>
</dbReference>
<feature type="domain" description="Glycosyltransferase subfamily 4-like N-terminal" evidence="2">
    <location>
        <begin position="20"/>
        <end position="175"/>
    </location>
</feature>
<keyword evidence="4" id="KW-1185">Reference proteome</keyword>
<dbReference type="RefSeq" id="WP_235182572.1">
    <property type="nucleotide sequence ID" value="NZ_BAVS01000002.1"/>
</dbReference>
<evidence type="ECO:0000259" key="2">
    <source>
        <dbReference type="Pfam" id="PF13439"/>
    </source>
</evidence>
<proteinExistence type="predicted"/>
<dbReference type="InterPro" id="IPR028098">
    <property type="entry name" value="Glyco_trans_4-like_N"/>
</dbReference>
<dbReference type="PANTHER" id="PTHR45947">
    <property type="entry name" value="SULFOQUINOVOSYL TRANSFERASE SQD2"/>
    <property type="match status" value="1"/>
</dbReference>
<organism evidence="3 4">
    <name type="scientific">Gracilibacillus boraciitolerans JCM 21714</name>
    <dbReference type="NCBI Taxonomy" id="1298598"/>
    <lineage>
        <taxon>Bacteria</taxon>
        <taxon>Bacillati</taxon>
        <taxon>Bacillota</taxon>
        <taxon>Bacilli</taxon>
        <taxon>Bacillales</taxon>
        <taxon>Bacillaceae</taxon>
        <taxon>Gracilibacillus</taxon>
    </lineage>
</organism>
<gene>
    <name evidence="3" type="ORF">JCM21714_885</name>
</gene>
<sequence>MEGALRILHVVHSMNHGEIETALMDVYRNLDRSKIQFDFLTNREGDYDEEVRRLGGFIYRISNKGDVGVKGYRRALRQFFKDHRYYIIIHTHLDQMSTYALWAAKRVGIPVRVAHSHNTGSEGTFKSKVLANLVGSLVPYYATDYFACTADAAKWLFKKRADQVEIMRNPIELERFCYSQSTRDLVRKELNISDKDFVIGHIGSFIWQKNHDYLIELFVGFRRKIPQSKLILIGEGPPLRENIEKKINQYHIADHVILLGAKDNTEHWIQAFDLIVSPSFHEAYRYL</sequence>
<dbReference type="Gene3D" id="3.40.50.2000">
    <property type="entry name" value="Glycogen Phosphorylase B"/>
    <property type="match status" value="2"/>
</dbReference>
<dbReference type="STRING" id="1298598.JCM21714_885"/>
<name>W4VEW7_9BACI</name>
<dbReference type="Pfam" id="PF00534">
    <property type="entry name" value="Glycos_transf_1"/>
    <property type="match status" value="1"/>
</dbReference>
<reference evidence="3 4" key="1">
    <citation type="journal article" date="2014" name="Genome Announc.">
        <title>Draft Genome Sequence of the Boron-Tolerant and Moderately Halotolerant Bacterium Gracilibacillus boraciitolerans JCM 21714T.</title>
        <authorList>
            <person name="Ahmed I."/>
            <person name="Oshima K."/>
            <person name="Suda W."/>
            <person name="Kitamura K."/>
            <person name="Iida T."/>
            <person name="Ohmori Y."/>
            <person name="Fujiwara T."/>
            <person name="Hattori M."/>
            <person name="Ohkuma M."/>
        </authorList>
    </citation>
    <scope>NUCLEOTIDE SEQUENCE [LARGE SCALE GENOMIC DNA]</scope>
    <source>
        <strain evidence="3 4">JCM 21714</strain>
    </source>
</reference>
<dbReference type="Pfam" id="PF13439">
    <property type="entry name" value="Glyco_transf_4"/>
    <property type="match status" value="1"/>
</dbReference>
<dbReference type="InterPro" id="IPR001296">
    <property type="entry name" value="Glyco_trans_1"/>
</dbReference>
<dbReference type="SUPFAM" id="SSF53756">
    <property type="entry name" value="UDP-Glycosyltransferase/glycogen phosphorylase"/>
    <property type="match status" value="1"/>
</dbReference>